<dbReference type="InterPro" id="IPR013216">
    <property type="entry name" value="Methyltransf_11"/>
</dbReference>
<dbReference type="AlphaFoldDB" id="A0A6M0H620"/>
<dbReference type="Proteomes" id="UP000481872">
    <property type="component" value="Unassembled WGS sequence"/>
</dbReference>
<reference evidence="2 3" key="1">
    <citation type="submission" date="2020-02" db="EMBL/GenBank/DDBJ databases">
        <title>Genome assembly of a novel Clostridium senegalense strain.</title>
        <authorList>
            <person name="Gupta T.B."/>
            <person name="Jauregui R."/>
            <person name="Maclean P."/>
            <person name="Nawarathana A."/>
            <person name="Brightwell G."/>
        </authorList>
    </citation>
    <scope>NUCLEOTIDE SEQUENCE [LARGE SCALE GENOMIC DNA]</scope>
    <source>
        <strain evidence="2 3">AGRFS4</strain>
    </source>
</reference>
<keyword evidence="2" id="KW-0489">Methyltransferase</keyword>
<name>A0A6M0H620_9CLOT</name>
<proteinExistence type="predicted"/>
<dbReference type="EMBL" id="JAAGPU010000021">
    <property type="protein sequence ID" value="NEU05493.1"/>
    <property type="molecule type" value="Genomic_DNA"/>
</dbReference>
<evidence type="ECO:0000313" key="2">
    <source>
        <dbReference type="EMBL" id="NEU05493.1"/>
    </source>
</evidence>
<protein>
    <submittedName>
        <fullName evidence="2">Class I SAM-dependent methyltransferase</fullName>
    </submittedName>
</protein>
<sequence length="251" mass="29209">MNREQLKNYLKNEENQVFQGWDFSYIKGRWDGEHIPWDYEKILLSYLKEEYKLLDMGTGGGEFLLTLNHPFCNTAITESYPPNVAICKEKLQPLGITVKQVVDDCKLPFEDSSFDIIINRHESFDVSEIKRILKVGGYFITQQVGAKNDVDLSEKVINNFKPLYPNNDLKNNVKAFENKGFEIIKSEESFAPIRFYDTGALVYFAKIIEWEFPNFSVDNCFENLCKIDKEIKEVGYIEGTEHRFLLVAKKI</sequence>
<dbReference type="RefSeq" id="WP_199870268.1">
    <property type="nucleotide sequence ID" value="NZ_JAAGPU010000021.1"/>
</dbReference>
<dbReference type="Gene3D" id="3.40.50.150">
    <property type="entry name" value="Vaccinia Virus protein VP39"/>
    <property type="match status" value="1"/>
</dbReference>
<keyword evidence="2" id="KW-0808">Transferase</keyword>
<dbReference type="InterPro" id="IPR052939">
    <property type="entry name" value="23S_rRNA_MeTrnsfrase_RlmA"/>
</dbReference>
<dbReference type="InterPro" id="IPR029063">
    <property type="entry name" value="SAM-dependent_MTases_sf"/>
</dbReference>
<accession>A0A6M0H620</accession>
<comment type="caution">
    <text evidence="2">The sequence shown here is derived from an EMBL/GenBank/DDBJ whole genome shotgun (WGS) entry which is preliminary data.</text>
</comment>
<dbReference type="PANTHER" id="PTHR43460">
    <property type="entry name" value="METHYLTRANSFERASE"/>
    <property type="match status" value="1"/>
</dbReference>
<dbReference type="PANTHER" id="PTHR43460:SF1">
    <property type="entry name" value="METHYLTRANSFERASE TYPE 11 DOMAIN-CONTAINING PROTEIN"/>
    <property type="match status" value="1"/>
</dbReference>
<dbReference type="CDD" id="cd02440">
    <property type="entry name" value="AdoMet_MTases"/>
    <property type="match status" value="1"/>
</dbReference>
<evidence type="ECO:0000313" key="3">
    <source>
        <dbReference type="Proteomes" id="UP000481872"/>
    </source>
</evidence>
<dbReference type="Pfam" id="PF08241">
    <property type="entry name" value="Methyltransf_11"/>
    <property type="match status" value="1"/>
</dbReference>
<dbReference type="GO" id="GO:0008757">
    <property type="term" value="F:S-adenosylmethionine-dependent methyltransferase activity"/>
    <property type="evidence" value="ECO:0007669"/>
    <property type="project" value="InterPro"/>
</dbReference>
<dbReference type="SUPFAM" id="SSF53335">
    <property type="entry name" value="S-adenosyl-L-methionine-dependent methyltransferases"/>
    <property type="match status" value="1"/>
</dbReference>
<evidence type="ECO:0000259" key="1">
    <source>
        <dbReference type="Pfam" id="PF08241"/>
    </source>
</evidence>
<organism evidence="2 3">
    <name type="scientific">Clostridium senegalense</name>
    <dbReference type="NCBI Taxonomy" id="1465809"/>
    <lineage>
        <taxon>Bacteria</taxon>
        <taxon>Bacillati</taxon>
        <taxon>Bacillota</taxon>
        <taxon>Clostridia</taxon>
        <taxon>Eubacteriales</taxon>
        <taxon>Clostridiaceae</taxon>
        <taxon>Clostridium</taxon>
    </lineage>
</organism>
<dbReference type="GO" id="GO:0032259">
    <property type="term" value="P:methylation"/>
    <property type="evidence" value="ECO:0007669"/>
    <property type="project" value="UniProtKB-KW"/>
</dbReference>
<feature type="domain" description="Methyltransferase type 11" evidence="1">
    <location>
        <begin position="54"/>
        <end position="140"/>
    </location>
</feature>
<keyword evidence="3" id="KW-1185">Reference proteome</keyword>
<gene>
    <name evidence="2" type="ORF">G3M99_11645</name>
</gene>